<proteinExistence type="inferred from homology"/>
<dbReference type="NCBIfam" id="TIGR02227">
    <property type="entry name" value="sigpep_I_bact"/>
    <property type="match status" value="1"/>
</dbReference>
<reference evidence="9" key="1">
    <citation type="submission" date="2017-09" db="EMBL/GenBank/DDBJ databases">
        <title>Depth-based differentiation of microbial function through sediment-hosted aquifers and enrichment of novel symbionts in the deep terrestrial subsurface.</title>
        <authorList>
            <person name="Probst A.J."/>
            <person name="Ladd B."/>
            <person name="Jarett J.K."/>
            <person name="Geller-Mcgrath D.E."/>
            <person name="Sieber C.M.K."/>
            <person name="Emerson J.B."/>
            <person name="Anantharaman K."/>
            <person name="Thomas B.C."/>
            <person name="Malmstrom R."/>
            <person name="Stieglmeier M."/>
            <person name="Klingl A."/>
            <person name="Woyke T."/>
            <person name="Ryan C.M."/>
            <person name="Banfield J.F."/>
        </authorList>
    </citation>
    <scope>NUCLEOTIDE SEQUENCE [LARGE SCALE GENOMIC DNA]</scope>
</reference>
<dbReference type="EMBL" id="PETS01000035">
    <property type="protein sequence ID" value="PIV51898.1"/>
    <property type="molecule type" value="Genomic_DNA"/>
</dbReference>
<dbReference type="PANTHER" id="PTHR43390">
    <property type="entry name" value="SIGNAL PEPTIDASE I"/>
    <property type="match status" value="1"/>
</dbReference>
<evidence type="ECO:0000313" key="9">
    <source>
        <dbReference type="Proteomes" id="UP000228896"/>
    </source>
</evidence>
<sequence length="186" mass="21971">MKNFFRFVFELIKIVVISLVIIFPIRYFLIQPFYVKGASMEPNFFENEYLIIDEITYRFSEPKRGDIVVFRYPNDPQEYFIKRIIGLPGETIDFENGNIYIKSGNNSGDESIKEPYLSEGIKTYPLRESSYNLSQDEYFVLGDNRNVSKDSRTFGPVNKSFLIGRVLLRGWPFNRFGLLVRQDYQY</sequence>
<dbReference type="EC" id="3.4.21.89" evidence="3 6"/>
<dbReference type="Proteomes" id="UP000228896">
    <property type="component" value="Unassembled WGS sequence"/>
</dbReference>
<accession>A0A2M7DQA0</accession>
<evidence type="ECO:0000256" key="6">
    <source>
        <dbReference type="RuleBase" id="RU362042"/>
    </source>
</evidence>
<dbReference type="Pfam" id="PF10502">
    <property type="entry name" value="Peptidase_S26"/>
    <property type="match status" value="1"/>
</dbReference>
<evidence type="ECO:0000256" key="5">
    <source>
        <dbReference type="PIRSR" id="PIRSR600223-1"/>
    </source>
</evidence>
<keyword evidence="6" id="KW-0812">Transmembrane</keyword>
<keyword evidence="6" id="KW-0472">Membrane</keyword>
<evidence type="ECO:0000256" key="2">
    <source>
        <dbReference type="ARBA" id="ARBA00009370"/>
    </source>
</evidence>
<evidence type="ECO:0000313" key="8">
    <source>
        <dbReference type="EMBL" id="PIV51898.1"/>
    </source>
</evidence>
<comment type="similarity">
    <text evidence="2 6">Belongs to the peptidase S26 family.</text>
</comment>
<dbReference type="GO" id="GO:0009003">
    <property type="term" value="F:signal peptidase activity"/>
    <property type="evidence" value="ECO:0007669"/>
    <property type="project" value="UniProtKB-EC"/>
</dbReference>
<evidence type="ECO:0000259" key="7">
    <source>
        <dbReference type="Pfam" id="PF10502"/>
    </source>
</evidence>
<name>A0A2M7DQA0_9BACT</name>
<dbReference type="PROSITE" id="PS00760">
    <property type="entry name" value="SPASE_I_2"/>
    <property type="match status" value="1"/>
</dbReference>
<keyword evidence="4 6" id="KW-0378">Hydrolase</keyword>
<dbReference type="GO" id="GO:0016020">
    <property type="term" value="C:membrane"/>
    <property type="evidence" value="ECO:0007669"/>
    <property type="project" value="UniProtKB-SubCell"/>
</dbReference>
<gene>
    <name evidence="8" type="primary">lepB</name>
    <name evidence="8" type="ORF">COS18_01590</name>
</gene>
<dbReference type="InterPro" id="IPR019758">
    <property type="entry name" value="Pept_S26A_signal_pept_1_CS"/>
</dbReference>
<dbReference type="GO" id="GO:0004252">
    <property type="term" value="F:serine-type endopeptidase activity"/>
    <property type="evidence" value="ECO:0007669"/>
    <property type="project" value="InterPro"/>
</dbReference>
<evidence type="ECO:0000256" key="1">
    <source>
        <dbReference type="ARBA" id="ARBA00000677"/>
    </source>
</evidence>
<protein>
    <recommendedName>
        <fullName evidence="3 6">Signal peptidase I</fullName>
        <ecNumber evidence="3 6">3.4.21.89</ecNumber>
    </recommendedName>
</protein>
<keyword evidence="6" id="KW-0645">Protease</keyword>
<comment type="catalytic activity">
    <reaction evidence="1 6">
        <text>Cleavage of hydrophobic, N-terminal signal or leader sequences from secreted and periplasmic proteins.</text>
        <dbReference type="EC" id="3.4.21.89"/>
    </reaction>
</comment>
<dbReference type="InterPro" id="IPR019757">
    <property type="entry name" value="Pept_S26A_signal_pept_1_Lys-AS"/>
</dbReference>
<dbReference type="SUPFAM" id="SSF51306">
    <property type="entry name" value="LexA/Signal peptidase"/>
    <property type="match status" value="1"/>
</dbReference>
<comment type="subcellular location">
    <subcellularLocation>
        <location evidence="6">Membrane</location>
        <topology evidence="6">Single-pass type II membrane protein</topology>
    </subcellularLocation>
</comment>
<evidence type="ECO:0000256" key="3">
    <source>
        <dbReference type="ARBA" id="ARBA00013208"/>
    </source>
</evidence>
<dbReference type="AlphaFoldDB" id="A0A2M7DQA0"/>
<dbReference type="InterPro" id="IPR036286">
    <property type="entry name" value="LexA/Signal_pep-like_sf"/>
</dbReference>
<dbReference type="InterPro" id="IPR019533">
    <property type="entry name" value="Peptidase_S26"/>
</dbReference>
<feature type="active site" evidence="5">
    <location>
        <position position="82"/>
    </location>
</feature>
<comment type="caution">
    <text evidence="8">The sequence shown here is derived from an EMBL/GenBank/DDBJ whole genome shotgun (WGS) entry which is preliminary data.</text>
</comment>
<evidence type="ECO:0000256" key="4">
    <source>
        <dbReference type="ARBA" id="ARBA00022801"/>
    </source>
</evidence>
<dbReference type="CDD" id="cd06530">
    <property type="entry name" value="S26_SPase_I"/>
    <property type="match status" value="1"/>
</dbReference>
<keyword evidence="6" id="KW-1133">Transmembrane helix</keyword>
<feature type="domain" description="Peptidase S26" evidence="7">
    <location>
        <begin position="9"/>
        <end position="171"/>
    </location>
</feature>
<dbReference type="Gene3D" id="2.10.109.10">
    <property type="entry name" value="Umud Fragment, subunit A"/>
    <property type="match status" value="1"/>
</dbReference>
<feature type="transmembrane region" description="Helical" evidence="6">
    <location>
        <begin position="7"/>
        <end position="29"/>
    </location>
</feature>
<feature type="active site" evidence="5">
    <location>
        <position position="39"/>
    </location>
</feature>
<dbReference type="PROSITE" id="PS00761">
    <property type="entry name" value="SPASE_I_3"/>
    <property type="match status" value="1"/>
</dbReference>
<dbReference type="GO" id="GO:0006465">
    <property type="term" value="P:signal peptide processing"/>
    <property type="evidence" value="ECO:0007669"/>
    <property type="project" value="InterPro"/>
</dbReference>
<dbReference type="PANTHER" id="PTHR43390:SF1">
    <property type="entry name" value="CHLOROPLAST PROCESSING PEPTIDASE"/>
    <property type="match status" value="1"/>
</dbReference>
<dbReference type="PRINTS" id="PR00727">
    <property type="entry name" value="LEADERPTASE"/>
</dbReference>
<organism evidence="8 9">
    <name type="scientific">Candidatus Falkowbacteria bacterium CG02_land_8_20_14_3_00_36_14</name>
    <dbReference type="NCBI Taxonomy" id="1974560"/>
    <lineage>
        <taxon>Bacteria</taxon>
        <taxon>Candidatus Falkowiibacteriota</taxon>
    </lineage>
</organism>
<dbReference type="InterPro" id="IPR000223">
    <property type="entry name" value="Pept_S26A_signal_pept_1"/>
</dbReference>